<feature type="transmembrane region" description="Helical" evidence="9">
    <location>
        <begin position="141"/>
        <end position="160"/>
    </location>
</feature>
<dbReference type="PRINTS" id="PR01434">
    <property type="entry name" value="NADHDHGNASE5"/>
</dbReference>
<evidence type="ECO:0000256" key="9">
    <source>
        <dbReference type="SAM" id="Phobius"/>
    </source>
</evidence>
<dbReference type="GO" id="GO:0016020">
    <property type="term" value="C:membrane"/>
    <property type="evidence" value="ECO:0007669"/>
    <property type="project" value="UniProtKB-SubCell"/>
</dbReference>
<reference evidence="11" key="1">
    <citation type="journal article" date="2018" name="Mol. Phylogenet. Evol.">
        <title>Mitochondrial phylogenomics of the Hymenoptera.</title>
        <authorList>
            <person name="Tang P."/>
            <person name="Zhu J.C."/>
            <person name="Zheng B.Y."/>
            <person name="Wei S.J."/>
            <person name="Sharkey M."/>
            <person name="Chen X.X."/>
            <person name="Vogler A.P."/>
        </authorList>
    </citation>
    <scope>NUCLEOTIDE SEQUENCE</scope>
</reference>
<evidence type="ECO:0000256" key="4">
    <source>
        <dbReference type="ARBA" id="ARBA00022692"/>
    </source>
</evidence>
<proteinExistence type="predicted"/>
<comment type="subcellular location">
    <subcellularLocation>
        <location evidence="2">Membrane</location>
        <topology evidence="2">Multi-pass membrane protein</topology>
    </subcellularLocation>
</comment>
<evidence type="ECO:0000256" key="3">
    <source>
        <dbReference type="ARBA" id="ARBA00012944"/>
    </source>
</evidence>
<feature type="transmembrane region" description="Helical" evidence="9">
    <location>
        <begin position="368"/>
        <end position="394"/>
    </location>
</feature>
<feature type="transmembrane region" description="Helical" evidence="9">
    <location>
        <begin position="237"/>
        <end position="256"/>
    </location>
</feature>
<feature type="transmembrane region" description="Helical" evidence="9">
    <location>
        <begin position="329"/>
        <end position="348"/>
    </location>
</feature>
<evidence type="ECO:0000256" key="7">
    <source>
        <dbReference type="ARBA" id="ARBA00031027"/>
    </source>
</evidence>
<evidence type="ECO:0000259" key="10">
    <source>
        <dbReference type="Pfam" id="PF00361"/>
    </source>
</evidence>
<dbReference type="GO" id="GO:0003954">
    <property type="term" value="F:NADH dehydrogenase activity"/>
    <property type="evidence" value="ECO:0007669"/>
    <property type="project" value="TreeGrafter"/>
</dbReference>
<keyword evidence="11" id="KW-0496">Mitochondrion</keyword>
<feature type="transmembrane region" description="Helical" evidence="9">
    <location>
        <begin position="508"/>
        <end position="526"/>
    </location>
</feature>
<feature type="transmembrane region" description="Helical" evidence="9">
    <location>
        <begin position="47"/>
        <end position="77"/>
    </location>
</feature>
<feature type="transmembrane region" description="Helical" evidence="9">
    <location>
        <begin position="288"/>
        <end position="309"/>
    </location>
</feature>
<feature type="transmembrane region" description="Helical" evidence="9">
    <location>
        <begin position="83"/>
        <end position="102"/>
    </location>
</feature>
<dbReference type="PANTHER" id="PTHR42829:SF2">
    <property type="entry name" value="NADH-UBIQUINONE OXIDOREDUCTASE CHAIN 5"/>
    <property type="match status" value="1"/>
</dbReference>
<geneLocation type="mitochondrion" evidence="11"/>
<feature type="transmembrane region" description="Helical" evidence="9">
    <location>
        <begin position="263"/>
        <end position="282"/>
    </location>
</feature>
<organism evidence="11">
    <name type="scientific">Cleptes metallicorpus</name>
    <dbReference type="NCBI Taxonomy" id="2491147"/>
    <lineage>
        <taxon>Eukaryota</taxon>
        <taxon>Metazoa</taxon>
        <taxon>Ecdysozoa</taxon>
        <taxon>Arthropoda</taxon>
        <taxon>Hexapoda</taxon>
        <taxon>Insecta</taxon>
        <taxon>Pterygota</taxon>
        <taxon>Neoptera</taxon>
        <taxon>Endopterygota</taxon>
        <taxon>Hymenoptera</taxon>
        <taxon>Apocrita</taxon>
        <taxon>Aculeata</taxon>
        <taxon>Chrysidoidea</taxon>
        <taxon>Chrysididae</taxon>
        <taxon>Cleptinae</taxon>
        <taxon>Cleptes</taxon>
    </lineage>
</organism>
<dbReference type="GO" id="GO:0008137">
    <property type="term" value="F:NADH dehydrogenase (ubiquinone) activity"/>
    <property type="evidence" value="ECO:0007669"/>
    <property type="project" value="UniProtKB-EC"/>
</dbReference>
<dbReference type="GO" id="GO:0015990">
    <property type="term" value="P:electron transport coupled proton transport"/>
    <property type="evidence" value="ECO:0007669"/>
    <property type="project" value="TreeGrafter"/>
</dbReference>
<feature type="transmembrane region" description="Helical" evidence="9">
    <location>
        <begin position="6"/>
        <end position="26"/>
    </location>
</feature>
<dbReference type="GO" id="GO:0042773">
    <property type="term" value="P:ATP synthesis coupled electron transport"/>
    <property type="evidence" value="ECO:0007669"/>
    <property type="project" value="InterPro"/>
</dbReference>
<evidence type="ECO:0000256" key="2">
    <source>
        <dbReference type="ARBA" id="ARBA00004141"/>
    </source>
</evidence>
<gene>
    <name evidence="11" type="primary">nad5</name>
</gene>
<sequence>MFMFILFYLFIFLSFIMFMLSLFFMVNKISLFIEWDLISLNSLFMEVLLVVDFFSLLFISVVLLISSMILIYSFYYLLGDLNIYRFFLLIFLFVMSMIFMIISPNFMSILLGWDGLGLISYCLIIYYHSFKSFNSGMITVLINRLGDIGILVLISMYLYFGSWNLMLYKVNLDLMVMFLLLVCFTKSAQFPFSSWLPLAMAAPTPVSSLVHSSTLVTAGVYLMIRYNFNLVESSLKIYFLWTCSLTMLMSGLNACYEFDLKKIIALSTLSQLSFMFIILFFGSSILCFYHLLMHAMFKSLLFLCSGVIIHNSKNNQDIRLLGFMMSDMYIITFCFVMCKISLCGLFFLSGFYSKDLILEFIFMSKLNLFYLFILLISCFLTMVYSLRLIIYLFFKYNKFYCVNMVSFNMNMKLSMLILLIMSIYGGAVSSWIFFDQEVLIILPLYIKMIMIIFLLLMIIMYNFFDKFNYTFFLKWMFYTMWFLDLLISFSYLYIYLADKYMMMNLDKGWIEFYSGIGVNSLIKFIFFKYEIKYLFFFMFIIFIFLICLIGLLLNLIF</sequence>
<comment type="catalytic activity">
    <reaction evidence="8">
        <text>a ubiquinone + NADH + 5 H(+)(in) = a ubiquinol + NAD(+) + 4 H(+)(out)</text>
        <dbReference type="Rhea" id="RHEA:29091"/>
        <dbReference type="Rhea" id="RHEA-COMP:9565"/>
        <dbReference type="Rhea" id="RHEA-COMP:9566"/>
        <dbReference type="ChEBI" id="CHEBI:15378"/>
        <dbReference type="ChEBI" id="CHEBI:16389"/>
        <dbReference type="ChEBI" id="CHEBI:17976"/>
        <dbReference type="ChEBI" id="CHEBI:57540"/>
        <dbReference type="ChEBI" id="CHEBI:57945"/>
        <dbReference type="EC" id="7.1.1.2"/>
    </reaction>
</comment>
<name>A0A3S8V0E2_9HYME</name>
<keyword evidence="5 9" id="KW-1133">Transmembrane helix</keyword>
<evidence type="ECO:0000313" key="11">
    <source>
        <dbReference type="EMBL" id="AZL93159.1"/>
    </source>
</evidence>
<evidence type="ECO:0000256" key="8">
    <source>
        <dbReference type="ARBA" id="ARBA00049551"/>
    </source>
</evidence>
<evidence type="ECO:0000256" key="5">
    <source>
        <dbReference type="ARBA" id="ARBA00022989"/>
    </source>
</evidence>
<feature type="transmembrane region" description="Helical" evidence="9">
    <location>
        <begin position="172"/>
        <end position="192"/>
    </location>
</feature>
<accession>A0A3S8V0E2</accession>
<feature type="transmembrane region" description="Helical" evidence="9">
    <location>
        <begin position="415"/>
        <end position="434"/>
    </location>
</feature>
<dbReference type="AlphaFoldDB" id="A0A3S8V0E2"/>
<dbReference type="EC" id="7.1.1.2" evidence="3"/>
<evidence type="ECO:0000256" key="6">
    <source>
        <dbReference type="ARBA" id="ARBA00023136"/>
    </source>
</evidence>
<keyword evidence="6 9" id="KW-0472">Membrane</keyword>
<feature type="transmembrane region" description="Helical" evidence="9">
    <location>
        <begin position="440"/>
        <end position="463"/>
    </location>
</feature>
<dbReference type="PANTHER" id="PTHR42829">
    <property type="entry name" value="NADH-UBIQUINONE OXIDOREDUCTASE CHAIN 5"/>
    <property type="match status" value="1"/>
</dbReference>
<dbReference type="InterPro" id="IPR003945">
    <property type="entry name" value="NU5C-like"/>
</dbReference>
<feature type="transmembrane region" description="Helical" evidence="9">
    <location>
        <begin position="475"/>
        <end position="496"/>
    </location>
</feature>
<feature type="transmembrane region" description="Helical" evidence="9">
    <location>
        <begin position="109"/>
        <end position="129"/>
    </location>
</feature>
<dbReference type="InterPro" id="IPR001750">
    <property type="entry name" value="ND/Mrp_TM"/>
</dbReference>
<feature type="transmembrane region" description="Helical" evidence="9">
    <location>
        <begin position="533"/>
        <end position="556"/>
    </location>
</feature>
<comment type="function">
    <text evidence="1">Core subunit of the mitochondrial membrane respiratory chain NADH dehydrogenase (Complex I) that is believed to belong to the minimal assembly required for catalysis. Complex I functions in the transfer of electrons from NADH to the respiratory chain. The immediate electron acceptor for the enzyme is believed to be ubiquinone.</text>
</comment>
<protein>
    <recommendedName>
        <fullName evidence="3">NADH:ubiquinone reductase (H(+)-translocating)</fullName>
        <ecNumber evidence="3">7.1.1.2</ecNumber>
    </recommendedName>
    <alternativeName>
        <fullName evidence="7">NADH dehydrogenase subunit 5</fullName>
    </alternativeName>
</protein>
<evidence type="ECO:0000256" key="1">
    <source>
        <dbReference type="ARBA" id="ARBA00003257"/>
    </source>
</evidence>
<dbReference type="EMBL" id="MG923489">
    <property type="protein sequence ID" value="AZL93159.1"/>
    <property type="molecule type" value="Genomic_DNA"/>
</dbReference>
<keyword evidence="4 9" id="KW-0812">Transmembrane</keyword>
<feature type="domain" description="NADH:quinone oxidoreductase/Mrp antiporter transmembrane" evidence="10">
    <location>
        <begin position="103"/>
        <end position="378"/>
    </location>
</feature>
<dbReference type="Pfam" id="PF00361">
    <property type="entry name" value="Proton_antipo_M"/>
    <property type="match status" value="1"/>
</dbReference>